<accession>A0A0B7AZR4</accession>
<reference evidence="1" key="1">
    <citation type="submission" date="2014-12" db="EMBL/GenBank/DDBJ databases">
        <title>Insight into the proteome of Arion vulgaris.</title>
        <authorList>
            <person name="Aradska J."/>
            <person name="Bulat T."/>
            <person name="Smidak R."/>
            <person name="Sarate P."/>
            <person name="Gangsoo J."/>
            <person name="Sialana F."/>
            <person name="Bilban M."/>
            <person name="Lubec G."/>
        </authorList>
    </citation>
    <scope>NUCLEOTIDE SEQUENCE</scope>
    <source>
        <tissue evidence="1">Skin</tissue>
    </source>
</reference>
<evidence type="ECO:0000313" key="1">
    <source>
        <dbReference type="EMBL" id="CEK86102.1"/>
    </source>
</evidence>
<dbReference type="AlphaFoldDB" id="A0A0B7AZR4"/>
<proteinExistence type="predicted"/>
<name>A0A0B7AZR4_9EUPU</name>
<protein>
    <submittedName>
        <fullName evidence="1">Uncharacterized protein</fullName>
    </submittedName>
</protein>
<gene>
    <name evidence="1" type="primary">ORF151809</name>
    <name evidence="2" type="synonym">ORF151813</name>
</gene>
<evidence type="ECO:0000313" key="2">
    <source>
        <dbReference type="EMBL" id="CEK86103.1"/>
    </source>
</evidence>
<organism evidence="1">
    <name type="scientific">Arion vulgaris</name>
    <dbReference type="NCBI Taxonomy" id="1028688"/>
    <lineage>
        <taxon>Eukaryota</taxon>
        <taxon>Metazoa</taxon>
        <taxon>Spiralia</taxon>
        <taxon>Lophotrochozoa</taxon>
        <taxon>Mollusca</taxon>
        <taxon>Gastropoda</taxon>
        <taxon>Heterobranchia</taxon>
        <taxon>Euthyneura</taxon>
        <taxon>Panpulmonata</taxon>
        <taxon>Eupulmonata</taxon>
        <taxon>Stylommatophora</taxon>
        <taxon>Helicina</taxon>
        <taxon>Arionoidea</taxon>
        <taxon>Arionidae</taxon>
        <taxon>Arion</taxon>
    </lineage>
</organism>
<sequence>MHSTRPEHEDNTIGHKQHRVLETDILIALKRHCGFKRTVIGDMISGRRDKRRPSATEH</sequence>
<dbReference type="EMBL" id="HACG01039238">
    <property type="protein sequence ID" value="CEK86103.1"/>
    <property type="molecule type" value="Transcribed_RNA"/>
</dbReference>
<dbReference type="EMBL" id="HACG01039237">
    <property type="protein sequence ID" value="CEK86102.1"/>
    <property type="molecule type" value="Transcribed_RNA"/>
</dbReference>